<sequence>MVSENQIIQEYHHLLMLDNDTDKEKQWIKTHQPKAAGLSTIHFHILSYLEKHPDVAAKQIASELEILRGTLSKQLTVLEQRQMIVSHQDPSDARSKHYQLTLLGGEIAKTHDQLLKLKSRMLKDHLKQFSKEELKTIQAFLVMMNHVEESQTYPKQEE</sequence>
<evidence type="ECO:0000313" key="5">
    <source>
        <dbReference type="EMBL" id="GAF36120.1"/>
    </source>
</evidence>
<dbReference type="Proteomes" id="UP000051966">
    <property type="component" value="Unassembled WGS sequence"/>
</dbReference>
<evidence type="ECO:0000313" key="6">
    <source>
        <dbReference type="EMBL" id="KRM11509.1"/>
    </source>
</evidence>
<evidence type="ECO:0000313" key="8">
    <source>
        <dbReference type="Proteomes" id="UP000051966"/>
    </source>
</evidence>
<dbReference type="STRING" id="1423743.FD41_GL001367"/>
<dbReference type="Gene3D" id="1.10.10.10">
    <property type="entry name" value="Winged helix-like DNA-binding domain superfamily/Winged helix DNA-binding domain"/>
    <property type="match status" value="1"/>
</dbReference>
<dbReference type="PROSITE" id="PS50995">
    <property type="entry name" value="HTH_MARR_2"/>
    <property type="match status" value="1"/>
</dbReference>
<dbReference type="SMART" id="SM00347">
    <property type="entry name" value="HTH_MARR"/>
    <property type="match status" value="1"/>
</dbReference>
<evidence type="ECO:0000313" key="7">
    <source>
        <dbReference type="Proteomes" id="UP000019488"/>
    </source>
</evidence>
<organism evidence="5 7">
    <name type="scientific">Lentilactobacillus farraginis DSM 18382 = JCM 14108</name>
    <dbReference type="NCBI Taxonomy" id="1423743"/>
    <lineage>
        <taxon>Bacteria</taxon>
        <taxon>Bacillati</taxon>
        <taxon>Bacillota</taxon>
        <taxon>Bacilli</taxon>
        <taxon>Lactobacillales</taxon>
        <taxon>Lactobacillaceae</taxon>
        <taxon>Lentilactobacillus</taxon>
    </lineage>
</organism>
<evidence type="ECO:0000259" key="4">
    <source>
        <dbReference type="PROSITE" id="PS50995"/>
    </source>
</evidence>
<dbReference type="EMBL" id="BAKI01000007">
    <property type="protein sequence ID" value="GAF36120.1"/>
    <property type="molecule type" value="Genomic_DNA"/>
</dbReference>
<name>X0QBY7_9LACO</name>
<evidence type="ECO:0000256" key="2">
    <source>
        <dbReference type="ARBA" id="ARBA00023125"/>
    </source>
</evidence>
<evidence type="ECO:0000256" key="1">
    <source>
        <dbReference type="ARBA" id="ARBA00023015"/>
    </source>
</evidence>
<accession>X0QBY7</accession>
<dbReference type="PANTHER" id="PTHR35790">
    <property type="entry name" value="HTH-TYPE TRANSCRIPTIONAL REGULATOR PCHR"/>
    <property type="match status" value="1"/>
</dbReference>
<dbReference type="PATRIC" id="fig|1423743.5.peg.1420"/>
<dbReference type="InterPro" id="IPR052067">
    <property type="entry name" value="Metal_resp_HTH_trans_reg"/>
</dbReference>
<dbReference type="PANTHER" id="PTHR35790:SF4">
    <property type="entry name" value="HTH-TYPE TRANSCRIPTIONAL REGULATOR PCHR"/>
    <property type="match status" value="1"/>
</dbReference>
<dbReference type="GO" id="GO:0003700">
    <property type="term" value="F:DNA-binding transcription factor activity"/>
    <property type="evidence" value="ECO:0007669"/>
    <property type="project" value="InterPro"/>
</dbReference>
<keyword evidence="1" id="KW-0805">Transcription regulation</keyword>
<protein>
    <recommendedName>
        <fullName evidence="4">HTH marR-type domain-containing protein</fullName>
    </recommendedName>
</protein>
<dbReference type="Proteomes" id="UP000019488">
    <property type="component" value="Unassembled WGS sequence"/>
</dbReference>
<dbReference type="EMBL" id="AZFY01000022">
    <property type="protein sequence ID" value="KRM11509.1"/>
    <property type="molecule type" value="Genomic_DNA"/>
</dbReference>
<keyword evidence="8" id="KW-1185">Reference proteome</keyword>
<evidence type="ECO:0000256" key="3">
    <source>
        <dbReference type="ARBA" id="ARBA00023163"/>
    </source>
</evidence>
<gene>
    <name evidence="6" type="ORF">FD41_GL001367</name>
    <name evidence="5" type="ORF">JCM14108_1068</name>
</gene>
<keyword evidence="2" id="KW-0238">DNA-binding</keyword>
<keyword evidence="3" id="KW-0804">Transcription</keyword>
<proteinExistence type="predicted"/>
<dbReference type="AlphaFoldDB" id="X0QBY7"/>
<dbReference type="RefSeq" id="WP_035178657.1">
    <property type="nucleotide sequence ID" value="NZ_AZFY01000022.1"/>
</dbReference>
<feature type="domain" description="HTH marR-type" evidence="4">
    <location>
        <begin position="1"/>
        <end position="146"/>
    </location>
</feature>
<dbReference type="Pfam" id="PF12802">
    <property type="entry name" value="MarR_2"/>
    <property type="match status" value="1"/>
</dbReference>
<dbReference type="InterPro" id="IPR036390">
    <property type="entry name" value="WH_DNA-bd_sf"/>
</dbReference>
<dbReference type="SUPFAM" id="SSF46785">
    <property type="entry name" value="Winged helix' DNA-binding domain"/>
    <property type="match status" value="1"/>
</dbReference>
<comment type="caution">
    <text evidence="5">The sequence shown here is derived from an EMBL/GenBank/DDBJ whole genome shotgun (WGS) entry which is preliminary data.</text>
</comment>
<dbReference type="InterPro" id="IPR000835">
    <property type="entry name" value="HTH_MarR-typ"/>
</dbReference>
<dbReference type="InterPro" id="IPR036388">
    <property type="entry name" value="WH-like_DNA-bd_sf"/>
</dbReference>
<reference evidence="5" key="1">
    <citation type="journal article" date="2014" name="Genome Announc.">
        <title>Draft Genome Sequences of Two Lactobacillus Strains, L. farraginis JCM 14108T and L. composti JCM 14202T, Isolated from Compost of Distilled Shochu Residue.</title>
        <authorList>
            <person name="Yuki M."/>
            <person name="Oshima K."/>
            <person name="Suda W."/>
            <person name="Kitahara M."/>
            <person name="Kitamura K."/>
            <person name="Iida T."/>
            <person name="Hattori M."/>
            <person name="Ohkuma M."/>
        </authorList>
    </citation>
    <scope>NUCLEOTIDE SEQUENCE [LARGE SCALE GENOMIC DNA]</scope>
    <source>
        <strain evidence="5">JCM 14108</strain>
    </source>
</reference>
<dbReference type="GO" id="GO:0003677">
    <property type="term" value="F:DNA binding"/>
    <property type="evidence" value="ECO:0007669"/>
    <property type="project" value="UniProtKB-KW"/>
</dbReference>
<reference evidence="6 8" key="2">
    <citation type="journal article" date="2015" name="Genome Announc.">
        <title>Expanding the biotechnology potential of lactobacilli through comparative genomics of 213 strains and associated genera.</title>
        <authorList>
            <person name="Sun Z."/>
            <person name="Harris H.M."/>
            <person name="McCann A."/>
            <person name="Guo C."/>
            <person name="Argimon S."/>
            <person name="Zhang W."/>
            <person name="Yang X."/>
            <person name="Jeffery I.B."/>
            <person name="Cooney J.C."/>
            <person name="Kagawa T.F."/>
            <person name="Liu W."/>
            <person name="Song Y."/>
            <person name="Salvetti E."/>
            <person name="Wrobel A."/>
            <person name="Rasinkangas P."/>
            <person name="Parkhill J."/>
            <person name="Rea M.C."/>
            <person name="O'Sullivan O."/>
            <person name="Ritari J."/>
            <person name="Douillard F.P."/>
            <person name="Paul Ross R."/>
            <person name="Yang R."/>
            <person name="Briner A.E."/>
            <person name="Felis G.E."/>
            <person name="de Vos W.M."/>
            <person name="Barrangou R."/>
            <person name="Klaenhammer T.R."/>
            <person name="Caufield P.W."/>
            <person name="Cui Y."/>
            <person name="Zhang H."/>
            <person name="O'Toole P.W."/>
        </authorList>
    </citation>
    <scope>NUCLEOTIDE SEQUENCE [LARGE SCALE GENOMIC DNA]</scope>
    <source>
        <strain evidence="6 8">DSM 18382</strain>
    </source>
</reference>